<evidence type="ECO:0000313" key="3">
    <source>
        <dbReference type="Proteomes" id="UP000218327"/>
    </source>
</evidence>
<protein>
    <recommendedName>
        <fullName evidence="1">T6SS Phospholipase effector Tle1-like catalytic domain-containing protein</fullName>
    </recommendedName>
</protein>
<gene>
    <name evidence="2" type="ORF">COA96_14490</name>
</gene>
<dbReference type="InterPro" id="IPR018712">
    <property type="entry name" value="Tle1-like_cat"/>
</dbReference>
<dbReference type="Proteomes" id="UP000218327">
    <property type="component" value="Unassembled WGS sequence"/>
</dbReference>
<dbReference type="AlphaFoldDB" id="A0A2A5AUA0"/>
<sequence length="338" mass="37785">MKRIAIFADGTWNSPEKGGATNVLQMTRAVRPKAAGIEQVAFYDWGVGTDRKKLSGGVSGAGIDKNITDCYRFIVHNYNPGDELYFFGFSRGAYTVRSLAGFIRNCGLLKREHADRIPEAYKLYRKRSKATGPNETEAVKFRSDYAVADITYIEFVGVWDTVGALGIPVPFWGSLGEKEFLFHDTQPSKIVRHARHAMAIDENRIDFAPTTWSNKPGLDLLQVWFAGVHSDVGGGYAESGLSHCASKWMLKEASKTGLKFESHFVSSLNPNPADKQHNERKGVYLARKKFQRELVGPVHKSVKQRWLLNAQGYQHKCKPLKTLLDSVAGDWSKIKVVS</sequence>
<proteinExistence type="predicted"/>
<dbReference type="PANTHER" id="PTHR33840:SF1">
    <property type="entry name" value="TLE1 PHOSPHOLIPASE DOMAIN-CONTAINING PROTEIN"/>
    <property type="match status" value="1"/>
</dbReference>
<evidence type="ECO:0000313" key="2">
    <source>
        <dbReference type="EMBL" id="PCJ22436.1"/>
    </source>
</evidence>
<dbReference type="EMBL" id="NVVJ01000061">
    <property type="protein sequence ID" value="PCJ22436.1"/>
    <property type="molecule type" value="Genomic_DNA"/>
</dbReference>
<dbReference type="PANTHER" id="PTHR33840">
    <property type="match status" value="1"/>
</dbReference>
<reference evidence="3" key="1">
    <citation type="submission" date="2017-08" db="EMBL/GenBank/DDBJ databases">
        <title>A dynamic microbial community with high functional redundancy inhabits the cold, oxic subseafloor aquifer.</title>
        <authorList>
            <person name="Tully B.J."/>
            <person name="Wheat C.G."/>
            <person name="Glazer B.T."/>
            <person name="Huber J.A."/>
        </authorList>
    </citation>
    <scope>NUCLEOTIDE SEQUENCE [LARGE SCALE GENOMIC DNA]</scope>
</reference>
<comment type="caution">
    <text evidence="2">The sequence shown here is derived from an EMBL/GenBank/DDBJ whole genome shotgun (WGS) entry which is preliminary data.</text>
</comment>
<organism evidence="2 3">
    <name type="scientific">SAR86 cluster bacterium</name>
    <dbReference type="NCBI Taxonomy" id="2030880"/>
    <lineage>
        <taxon>Bacteria</taxon>
        <taxon>Pseudomonadati</taxon>
        <taxon>Pseudomonadota</taxon>
        <taxon>Gammaproteobacteria</taxon>
        <taxon>SAR86 cluster</taxon>
    </lineage>
</organism>
<accession>A0A2A5AUA0</accession>
<name>A0A2A5AUA0_9GAMM</name>
<feature type="domain" description="T6SS Phospholipase effector Tle1-like catalytic" evidence="1">
    <location>
        <begin position="2"/>
        <end position="252"/>
    </location>
</feature>
<evidence type="ECO:0000259" key="1">
    <source>
        <dbReference type="Pfam" id="PF09994"/>
    </source>
</evidence>
<dbReference type="Pfam" id="PF09994">
    <property type="entry name" value="T6SS_Tle1-like_cat"/>
    <property type="match status" value="1"/>
</dbReference>